<feature type="domain" description="VOC" evidence="1">
    <location>
        <begin position="4"/>
        <end position="117"/>
    </location>
</feature>
<dbReference type="Gene3D" id="3.10.180.10">
    <property type="entry name" value="2,3-Dihydroxybiphenyl 1,2-Dioxygenase, domain 1"/>
    <property type="match status" value="1"/>
</dbReference>
<accession>A0ABP8EXJ2</accession>
<dbReference type="Proteomes" id="UP001499841">
    <property type="component" value="Unassembled WGS sequence"/>
</dbReference>
<dbReference type="InterPro" id="IPR029068">
    <property type="entry name" value="Glyas_Bleomycin-R_OHBP_Dase"/>
</dbReference>
<dbReference type="RefSeq" id="WP_345042906.1">
    <property type="nucleotide sequence ID" value="NZ_BAABBA010000016.1"/>
</dbReference>
<reference evidence="3" key="1">
    <citation type="journal article" date="2019" name="Int. J. Syst. Evol. Microbiol.">
        <title>The Global Catalogue of Microorganisms (GCM) 10K type strain sequencing project: providing services to taxonomists for standard genome sequencing and annotation.</title>
        <authorList>
            <consortium name="The Broad Institute Genomics Platform"/>
            <consortium name="The Broad Institute Genome Sequencing Center for Infectious Disease"/>
            <person name="Wu L."/>
            <person name="Ma J."/>
        </authorList>
    </citation>
    <scope>NUCLEOTIDE SEQUENCE [LARGE SCALE GENOMIC DNA]</scope>
    <source>
        <strain evidence="3">JCM 17459</strain>
    </source>
</reference>
<name>A0ABP8EXJ2_9MICO</name>
<dbReference type="SUPFAM" id="SSF54593">
    <property type="entry name" value="Glyoxalase/Bleomycin resistance protein/Dihydroxybiphenyl dioxygenase"/>
    <property type="match status" value="1"/>
</dbReference>
<evidence type="ECO:0000313" key="3">
    <source>
        <dbReference type="Proteomes" id="UP001499841"/>
    </source>
</evidence>
<gene>
    <name evidence="2" type="ORF">GCM10022262_30300</name>
</gene>
<dbReference type="InterPro" id="IPR037523">
    <property type="entry name" value="VOC_core"/>
</dbReference>
<dbReference type="EMBL" id="BAABBA010000016">
    <property type="protein sequence ID" value="GAA4288670.1"/>
    <property type="molecule type" value="Genomic_DNA"/>
</dbReference>
<proteinExistence type="predicted"/>
<evidence type="ECO:0000259" key="1">
    <source>
        <dbReference type="PROSITE" id="PS51819"/>
    </source>
</evidence>
<organism evidence="2 3">
    <name type="scientific">Georgenia daeguensis</name>
    <dbReference type="NCBI Taxonomy" id="908355"/>
    <lineage>
        <taxon>Bacteria</taxon>
        <taxon>Bacillati</taxon>
        <taxon>Actinomycetota</taxon>
        <taxon>Actinomycetes</taxon>
        <taxon>Micrococcales</taxon>
        <taxon>Bogoriellaceae</taxon>
        <taxon>Georgenia</taxon>
    </lineage>
</organism>
<sequence length="120" mass="12584">MSGELAFFELGVGDAARGRRFYESLFGWTFSPGPSGGDGGLITTPDVPGGIHGGDAGASPYLFFRVDDIDVAVGRVRDLGGSVDGTDLEGDEEVRGTYGRFVLCRDDQGSPFGLYQEPAG</sequence>
<comment type="caution">
    <text evidence="2">The sequence shown here is derived from an EMBL/GenBank/DDBJ whole genome shotgun (WGS) entry which is preliminary data.</text>
</comment>
<dbReference type="PROSITE" id="PS51819">
    <property type="entry name" value="VOC"/>
    <property type="match status" value="1"/>
</dbReference>
<keyword evidence="3" id="KW-1185">Reference proteome</keyword>
<dbReference type="PANTHER" id="PTHR33993:SF14">
    <property type="entry name" value="GB|AAF24581.1"/>
    <property type="match status" value="1"/>
</dbReference>
<evidence type="ECO:0000313" key="2">
    <source>
        <dbReference type="EMBL" id="GAA4288670.1"/>
    </source>
</evidence>
<protein>
    <submittedName>
        <fullName evidence="2">VOC family protein</fullName>
    </submittedName>
</protein>
<dbReference type="InterPro" id="IPR052164">
    <property type="entry name" value="Anthracycline_SecMetBiosynth"/>
</dbReference>
<dbReference type="PANTHER" id="PTHR33993">
    <property type="entry name" value="GLYOXALASE-RELATED"/>
    <property type="match status" value="1"/>
</dbReference>